<dbReference type="EMBL" id="VIEB01000975">
    <property type="protein sequence ID" value="TQD77238.1"/>
    <property type="molecule type" value="Genomic_DNA"/>
</dbReference>
<reference evidence="1 2" key="1">
    <citation type="journal article" date="2019" name="G3 (Bethesda)">
        <title>Sequencing of a Wild Apple (Malus baccata) Genome Unravels the Differences Between Cultivated and Wild Apple Species Regarding Disease Resistance and Cold Tolerance.</title>
        <authorList>
            <person name="Chen X."/>
        </authorList>
    </citation>
    <scope>NUCLEOTIDE SEQUENCE [LARGE SCALE GENOMIC DNA]</scope>
    <source>
        <strain evidence="2">cv. Shandingzi</strain>
        <tissue evidence="1">Leaves</tissue>
    </source>
</reference>
<comment type="caution">
    <text evidence="1">The sequence shown here is derived from an EMBL/GenBank/DDBJ whole genome shotgun (WGS) entry which is preliminary data.</text>
</comment>
<proteinExistence type="predicted"/>
<gene>
    <name evidence="1" type="ORF">C1H46_037245</name>
</gene>
<name>A0A540KSQ7_MALBA</name>
<organism evidence="1 2">
    <name type="scientific">Malus baccata</name>
    <name type="common">Siberian crab apple</name>
    <name type="synonym">Pyrus baccata</name>
    <dbReference type="NCBI Taxonomy" id="106549"/>
    <lineage>
        <taxon>Eukaryota</taxon>
        <taxon>Viridiplantae</taxon>
        <taxon>Streptophyta</taxon>
        <taxon>Embryophyta</taxon>
        <taxon>Tracheophyta</taxon>
        <taxon>Spermatophyta</taxon>
        <taxon>Magnoliopsida</taxon>
        <taxon>eudicotyledons</taxon>
        <taxon>Gunneridae</taxon>
        <taxon>Pentapetalae</taxon>
        <taxon>rosids</taxon>
        <taxon>fabids</taxon>
        <taxon>Rosales</taxon>
        <taxon>Rosaceae</taxon>
        <taxon>Amygdaloideae</taxon>
        <taxon>Maleae</taxon>
        <taxon>Malus</taxon>
    </lineage>
</organism>
<dbReference type="AlphaFoldDB" id="A0A540KSQ7"/>
<dbReference type="Proteomes" id="UP000315295">
    <property type="component" value="Unassembled WGS sequence"/>
</dbReference>
<evidence type="ECO:0000313" key="1">
    <source>
        <dbReference type="EMBL" id="TQD77238.1"/>
    </source>
</evidence>
<keyword evidence="2" id="KW-1185">Reference proteome</keyword>
<protein>
    <submittedName>
        <fullName evidence="1">Uncharacterized protein</fullName>
    </submittedName>
</protein>
<sequence>MSNEVSKRTIQTNKQIRVVTSSSTQTIVVGWATRSSKHKPNSRITWPPKT</sequence>
<evidence type="ECO:0000313" key="2">
    <source>
        <dbReference type="Proteomes" id="UP000315295"/>
    </source>
</evidence>
<accession>A0A540KSQ7</accession>